<name>A0A6A6RMK4_9PLEO</name>
<evidence type="ECO:0000313" key="2">
    <source>
        <dbReference type="EMBL" id="KAF2635791.1"/>
    </source>
</evidence>
<feature type="region of interest" description="Disordered" evidence="1">
    <location>
        <begin position="300"/>
        <end position="357"/>
    </location>
</feature>
<feature type="compositionally biased region" description="Basic and acidic residues" evidence="1">
    <location>
        <begin position="149"/>
        <end position="163"/>
    </location>
</feature>
<reference evidence="2" key="1">
    <citation type="journal article" date="2020" name="Stud. Mycol.">
        <title>101 Dothideomycetes genomes: a test case for predicting lifestyles and emergence of pathogens.</title>
        <authorList>
            <person name="Haridas S."/>
            <person name="Albert R."/>
            <person name="Binder M."/>
            <person name="Bloem J."/>
            <person name="Labutti K."/>
            <person name="Salamov A."/>
            <person name="Andreopoulos B."/>
            <person name="Baker S."/>
            <person name="Barry K."/>
            <person name="Bills G."/>
            <person name="Bluhm B."/>
            <person name="Cannon C."/>
            <person name="Castanera R."/>
            <person name="Culley D."/>
            <person name="Daum C."/>
            <person name="Ezra D."/>
            <person name="Gonzalez J."/>
            <person name="Henrissat B."/>
            <person name="Kuo A."/>
            <person name="Liang C."/>
            <person name="Lipzen A."/>
            <person name="Lutzoni F."/>
            <person name="Magnuson J."/>
            <person name="Mondo S."/>
            <person name="Nolan M."/>
            <person name="Ohm R."/>
            <person name="Pangilinan J."/>
            <person name="Park H.-J."/>
            <person name="Ramirez L."/>
            <person name="Alfaro M."/>
            <person name="Sun H."/>
            <person name="Tritt A."/>
            <person name="Yoshinaga Y."/>
            <person name="Zwiers L.-H."/>
            <person name="Turgeon B."/>
            <person name="Goodwin S."/>
            <person name="Spatafora J."/>
            <person name="Crous P."/>
            <person name="Grigoriev I."/>
        </authorList>
    </citation>
    <scope>NUCLEOTIDE SEQUENCE</scope>
    <source>
        <strain evidence="2">CBS 473.64</strain>
    </source>
</reference>
<dbReference type="OrthoDB" id="5426191at2759"/>
<feature type="region of interest" description="Disordered" evidence="1">
    <location>
        <begin position="147"/>
        <end position="196"/>
    </location>
</feature>
<keyword evidence="3" id="KW-1185">Reference proteome</keyword>
<feature type="compositionally biased region" description="Polar residues" evidence="1">
    <location>
        <begin position="342"/>
        <end position="357"/>
    </location>
</feature>
<feature type="region of interest" description="Disordered" evidence="1">
    <location>
        <begin position="113"/>
        <end position="133"/>
    </location>
</feature>
<feature type="region of interest" description="Disordered" evidence="1">
    <location>
        <begin position="415"/>
        <end position="451"/>
    </location>
</feature>
<feature type="compositionally biased region" description="Basic residues" evidence="1">
    <location>
        <begin position="431"/>
        <end position="441"/>
    </location>
</feature>
<dbReference type="EMBL" id="MU006803">
    <property type="protein sequence ID" value="KAF2635791.1"/>
    <property type="molecule type" value="Genomic_DNA"/>
</dbReference>
<gene>
    <name evidence="2" type="ORF">P280DRAFT_484311</name>
</gene>
<feature type="compositionally biased region" description="Polar residues" evidence="1">
    <location>
        <begin position="164"/>
        <end position="182"/>
    </location>
</feature>
<evidence type="ECO:0000256" key="1">
    <source>
        <dbReference type="SAM" id="MobiDB-lite"/>
    </source>
</evidence>
<dbReference type="AlphaFoldDB" id="A0A6A6RMK4"/>
<sequence>MSLPSPIEAKSLSSLTALASNPPSYPRNPTHGKQDPLVLYIARVPGSRDIFLSPIKPRDRVVTAEDIETSLYFVHMDHPEDSLLVDYAPTAFPRDPNYDHQLPAIQRKAIPSVPGAPLPQRKPMPGTLAPVNGFDSRQNIAAAGYAHSGSEHLGPDYTPRRSFDSMQLQSENQRPSISSRASADQPRPPGTSLTLIRRDPASGAQWNVARINDPLSLDMSSSTLNAPNKRPIGAPMYIDVLNPGYSKFLHTGLERPPALHNRDPELFVDPNAPQPNAPKPHDERVSNIFRRRLWMEGANDPRGGFGHRKLNSHDSSMSNGSPRSSIEGMQRSSADLRPIPTSPLSRDSQSYSTIPTSERQTSFRGYVFMSPWNGRCEFTTGAGGGSLKCRHIVPGLQGAPPVSLPVSELRFNLPAATKASTPRGEESKRSSIFHRPRHSRHNSSVSDTRGYSSAQEVMGAFERMDLTLGQEYAGGGFGGKDAKLGKLIVEDEGLKMVDLLVAANVALWWRAYDRYDTRVKTNR</sequence>
<protein>
    <submittedName>
        <fullName evidence="2">Uncharacterized protein</fullName>
    </submittedName>
</protein>
<dbReference type="Proteomes" id="UP000799753">
    <property type="component" value="Unassembled WGS sequence"/>
</dbReference>
<accession>A0A6A6RMK4</accession>
<evidence type="ECO:0000313" key="3">
    <source>
        <dbReference type="Proteomes" id="UP000799753"/>
    </source>
</evidence>
<proteinExistence type="predicted"/>
<organism evidence="2 3">
    <name type="scientific">Massarina eburnea CBS 473.64</name>
    <dbReference type="NCBI Taxonomy" id="1395130"/>
    <lineage>
        <taxon>Eukaryota</taxon>
        <taxon>Fungi</taxon>
        <taxon>Dikarya</taxon>
        <taxon>Ascomycota</taxon>
        <taxon>Pezizomycotina</taxon>
        <taxon>Dothideomycetes</taxon>
        <taxon>Pleosporomycetidae</taxon>
        <taxon>Pleosporales</taxon>
        <taxon>Massarineae</taxon>
        <taxon>Massarinaceae</taxon>
        <taxon>Massarina</taxon>
    </lineage>
</organism>
<feature type="compositionally biased region" description="Polar residues" evidence="1">
    <location>
        <begin position="442"/>
        <end position="451"/>
    </location>
</feature>
<feature type="compositionally biased region" description="Polar residues" evidence="1">
    <location>
        <begin position="313"/>
        <end position="324"/>
    </location>
</feature>